<proteinExistence type="predicted"/>
<evidence type="ECO:0000256" key="2">
    <source>
        <dbReference type="SAM" id="MobiDB-lite"/>
    </source>
</evidence>
<keyword evidence="1 4" id="KW-0238">DNA-binding</keyword>
<evidence type="ECO:0000259" key="3">
    <source>
        <dbReference type="PROSITE" id="PS50937"/>
    </source>
</evidence>
<dbReference type="PANTHER" id="PTHR30204:SF89">
    <property type="entry name" value="HTH MERR-TYPE DOMAIN-CONTAINING PROTEIN"/>
    <property type="match status" value="1"/>
</dbReference>
<evidence type="ECO:0000313" key="4">
    <source>
        <dbReference type="EMBL" id="MDR7274783.1"/>
    </source>
</evidence>
<dbReference type="PROSITE" id="PS50937">
    <property type="entry name" value="HTH_MERR_2"/>
    <property type="match status" value="1"/>
</dbReference>
<evidence type="ECO:0000313" key="5">
    <source>
        <dbReference type="Proteomes" id="UP001183643"/>
    </source>
</evidence>
<gene>
    <name evidence="4" type="ORF">J2S41_001561</name>
</gene>
<dbReference type="Pfam" id="PF13411">
    <property type="entry name" value="MerR_1"/>
    <property type="match status" value="1"/>
</dbReference>
<comment type="caution">
    <text evidence="4">The sequence shown here is derived from an EMBL/GenBank/DDBJ whole genome shotgun (WGS) entry which is preliminary data.</text>
</comment>
<dbReference type="AlphaFoldDB" id="A0AAE4C8A4"/>
<keyword evidence="5" id="KW-1185">Reference proteome</keyword>
<dbReference type="InterPro" id="IPR047057">
    <property type="entry name" value="MerR_fam"/>
</dbReference>
<accession>A0AAE4C8A4</accession>
<feature type="region of interest" description="Disordered" evidence="2">
    <location>
        <begin position="1"/>
        <end position="23"/>
    </location>
</feature>
<feature type="domain" description="HTH merR-type" evidence="3">
    <location>
        <begin position="50"/>
        <end position="102"/>
    </location>
</feature>
<sequence>MTVSGAASAFPGPPPGNHRAAQQDARRLMSIGEVLSELRPEFPDTTISKLRFLEAEGLVEPERTASGYRKYSWDDVARLRFVLTAQRDQYLPLRVIRAQLAELEAAGSAPVALRLVGAPDPDAPAPAIEVADTRCSRTELLERTGLADSALAEIERLGLITCRSPGWYDEDALAIAQAVAGLARHGIEPRHLRAFRASADREVGLYAQLIAPLARQRDPAARARAAETAHELAGLSQALHAALLRAGLRDVLER</sequence>
<dbReference type="GO" id="GO:0003700">
    <property type="term" value="F:DNA-binding transcription factor activity"/>
    <property type="evidence" value="ECO:0007669"/>
    <property type="project" value="InterPro"/>
</dbReference>
<dbReference type="SUPFAM" id="SSF46955">
    <property type="entry name" value="Putative DNA-binding domain"/>
    <property type="match status" value="1"/>
</dbReference>
<dbReference type="InterPro" id="IPR000551">
    <property type="entry name" value="MerR-type_HTH_dom"/>
</dbReference>
<dbReference type="Proteomes" id="UP001183643">
    <property type="component" value="Unassembled WGS sequence"/>
</dbReference>
<reference evidence="4" key="1">
    <citation type="submission" date="2023-07" db="EMBL/GenBank/DDBJ databases">
        <title>Sequencing the genomes of 1000 actinobacteria strains.</title>
        <authorList>
            <person name="Klenk H.-P."/>
        </authorList>
    </citation>
    <scope>NUCLEOTIDE SEQUENCE</scope>
    <source>
        <strain evidence="4">DSM 44707</strain>
    </source>
</reference>
<dbReference type="InterPro" id="IPR009061">
    <property type="entry name" value="DNA-bd_dom_put_sf"/>
</dbReference>
<feature type="compositionally biased region" description="Low complexity" evidence="2">
    <location>
        <begin position="1"/>
        <end position="10"/>
    </location>
</feature>
<name>A0AAE4C8A4_9ACTN</name>
<organism evidence="4 5">
    <name type="scientific">Catenuloplanes atrovinosus</name>
    <dbReference type="NCBI Taxonomy" id="137266"/>
    <lineage>
        <taxon>Bacteria</taxon>
        <taxon>Bacillati</taxon>
        <taxon>Actinomycetota</taxon>
        <taxon>Actinomycetes</taxon>
        <taxon>Micromonosporales</taxon>
        <taxon>Micromonosporaceae</taxon>
        <taxon>Catenuloplanes</taxon>
    </lineage>
</organism>
<dbReference type="Gene3D" id="1.10.1660.10">
    <property type="match status" value="1"/>
</dbReference>
<dbReference type="CDD" id="cd00592">
    <property type="entry name" value="HTH_MerR-like"/>
    <property type="match status" value="1"/>
</dbReference>
<evidence type="ECO:0000256" key="1">
    <source>
        <dbReference type="ARBA" id="ARBA00023125"/>
    </source>
</evidence>
<protein>
    <submittedName>
        <fullName evidence="4">DNA-binding transcriptional MerR regulator</fullName>
    </submittedName>
</protein>
<dbReference type="EMBL" id="JAVDYB010000001">
    <property type="protein sequence ID" value="MDR7274783.1"/>
    <property type="molecule type" value="Genomic_DNA"/>
</dbReference>
<dbReference type="SMART" id="SM00422">
    <property type="entry name" value="HTH_MERR"/>
    <property type="match status" value="1"/>
</dbReference>
<dbReference type="PANTHER" id="PTHR30204">
    <property type="entry name" value="REDOX-CYCLING DRUG-SENSING TRANSCRIPTIONAL ACTIVATOR SOXR"/>
    <property type="match status" value="1"/>
</dbReference>
<dbReference type="GO" id="GO:0003677">
    <property type="term" value="F:DNA binding"/>
    <property type="evidence" value="ECO:0007669"/>
    <property type="project" value="UniProtKB-KW"/>
</dbReference>